<accession>A0A2A5RJ30</accession>
<evidence type="ECO:0000256" key="11">
    <source>
        <dbReference type="ARBA" id="ARBA00023235"/>
    </source>
</evidence>
<dbReference type="InterPro" id="IPR018522">
    <property type="entry name" value="TopoIIA_CS"/>
</dbReference>
<feature type="domain" description="Toprim" evidence="12">
    <location>
        <begin position="452"/>
        <end position="570"/>
    </location>
</feature>
<dbReference type="AlphaFoldDB" id="A0A2A5RJ30"/>
<dbReference type="InterPro" id="IPR013506">
    <property type="entry name" value="Topo_IIA_bsu_dom2"/>
</dbReference>
<dbReference type="Pfam" id="PF00204">
    <property type="entry name" value="DNA_gyraseB"/>
    <property type="match status" value="1"/>
</dbReference>
<dbReference type="Proteomes" id="UP000218181">
    <property type="component" value="Unassembled WGS sequence"/>
</dbReference>
<dbReference type="EMBL" id="JXJU01000012">
    <property type="protein sequence ID" value="PCR99109.1"/>
    <property type="molecule type" value="Genomic_DNA"/>
</dbReference>
<dbReference type="Pfam" id="PF00986">
    <property type="entry name" value="DNA_gyraseB_C"/>
    <property type="match status" value="1"/>
</dbReference>
<dbReference type="InterPro" id="IPR006171">
    <property type="entry name" value="TOPRIM_dom"/>
</dbReference>
<dbReference type="PROSITE" id="PS00177">
    <property type="entry name" value="TOPOISOMERASE_II"/>
    <property type="match status" value="1"/>
</dbReference>
<keyword evidence="9" id="KW-0799">Topoisomerase</keyword>
<dbReference type="InterPro" id="IPR013759">
    <property type="entry name" value="Topo_IIA_B_C"/>
</dbReference>
<dbReference type="GO" id="GO:0034335">
    <property type="term" value="F:DNA negative supercoiling activity"/>
    <property type="evidence" value="ECO:0007669"/>
    <property type="project" value="UniProtKB-ARBA"/>
</dbReference>
<dbReference type="SUPFAM" id="SSF55874">
    <property type="entry name" value="ATPase domain of HSP90 chaperone/DNA topoisomerase II/histidine kinase"/>
    <property type="match status" value="1"/>
</dbReference>
<dbReference type="InterPro" id="IPR020568">
    <property type="entry name" value="Ribosomal_Su5_D2-typ_SF"/>
</dbReference>
<keyword evidence="14" id="KW-1185">Reference proteome</keyword>
<evidence type="ECO:0000256" key="8">
    <source>
        <dbReference type="ARBA" id="ARBA00022842"/>
    </source>
</evidence>
<dbReference type="GO" id="GO:0006265">
    <property type="term" value="P:DNA topological change"/>
    <property type="evidence" value="ECO:0007669"/>
    <property type="project" value="InterPro"/>
</dbReference>
<dbReference type="PANTHER" id="PTHR45866">
    <property type="entry name" value="DNA GYRASE/TOPOISOMERASE SUBUNIT B"/>
    <property type="match status" value="1"/>
</dbReference>
<dbReference type="OrthoDB" id="9802808at2"/>
<dbReference type="InterPro" id="IPR002288">
    <property type="entry name" value="DNA_gyrase_B_C"/>
</dbReference>
<dbReference type="InterPro" id="IPR014721">
    <property type="entry name" value="Ribsml_uS5_D2-typ_fold_subgr"/>
</dbReference>
<dbReference type="InterPro" id="IPR001241">
    <property type="entry name" value="Topo_IIA"/>
</dbReference>
<dbReference type="Pfam" id="PF01751">
    <property type="entry name" value="Toprim"/>
    <property type="match status" value="1"/>
</dbReference>
<dbReference type="EC" id="5.6.2.2" evidence="4"/>
<dbReference type="GO" id="GO:0003677">
    <property type="term" value="F:DNA binding"/>
    <property type="evidence" value="ECO:0007669"/>
    <property type="project" value="UniProtKB-KW"/>
</dbReference>
<keyword evidence="5" id="KW-0479">Metal-binding</keyword>
<gene>
    <name evidence="13" type="ORF">RT41_GL000492</name>
</gene>
<evidence type="ECO:0000313" key="14">
    <source>
        <dbReference type="Proteomes" id="UP000218181"/>
    </source>
</evidence>
<dbReference type="Pfam" id="PF02518">
    <property type="entry name" value="HATPase_c"/>
    <property type="match status" value="1"/>
</dbReference>
<dbReference type="PRINTS" id="PR01159">
    <property type="entry name" value="DNAGYRASEB"/>
</dbReference>
<dbReference type="RefSeq" id="WP_096818918.1">
    <property type="nucleotide sequence ID" value="NZ_JXJU01000012.1"/>
</dbReference>
<dbReference type="SUPFAM" id="SSF56719">
    <property type="entry name" value="Type II DNA topoisomerase"/>
    <property type="match status" value="1"/>
</dbReference>
<evidence type="ECO:0000256" key="3">
    <source>
        <dbReference type="ARBA" id="ARBA00010708"/>
    </source>
</evidence>
<evidence type="ECO:0000256" key="2">
    <source>
        <dbReference type="ARBA" id="ARBA00001946"/>
    </source>
</evidence>
<dbReference type="Gene3D" id="3.30.230.10">
    <property type="match status" value="1"/>
</dbReference>
<keyword evidence="7" id="KW-0067">ATP-binding</keyword>
<dbReference type="InterPro" id="IPR003594">
    <property type="entry name" value="HATPase_dom"/>
</dbReference>
<comment type="similarity">
    <text evidence="3">Belongs to the type II topoisomerase GyrB family.</text>
</comment>
<keyword evidence="8" id="KW-0460">Magnesium</keyword>
<evidence type="ECO:0000256" key="9">
    <source>
        <dbReference type="ARBA" id="ARBA00023029"/>
    </source>
</evidence>
<dbReference type="Gene3D" id="3.40.50.670">
    <property type="match status" value="1"/>
</dbReference>
<dbReference type="InterPro" id="IPR036890">
    <property type="entry name" value="HATPase_C_sf"/>
</dbReference>
<dbReference type="STRING" id="1291764.GCA_001311235_02977"/>
<dbReference type="GO" id="GO:0005524">
    <property type="term" value="F:ATP binding"/>
    <property type="evidence" value="ECO:0007669"/>
    <property type="project" value="UniProtKB-KW"/>
</dbReference>
<dbReference type="GO" id="GO:0046872">
    <property type="term" value="F:metal ion binding"/>
    <property type="evidence" value="ECO:0007669"/>
    <property type="project" value="UniProtKB-KW"/>
</dbReference>
<dbReference type="PANTHER" id="PTHR45866:SF1">
    <property type="entry name" value="DNA GYRASE SUBUNIT B, MITOCHONDRIAL"/>
    <property type="match status" value="1"/>
</dbReference>
<protein>
    <recommendedName>
        <fullName evidence="4">DNA topoisomerase (ATP-hydrolyzing)</fullName>
        <ecNumber evidence="4">5.6.2.2</ecNumber>
    </recommendedName>
</protein>
<dbReference type="InterPro" id="IPR013760">
    <property type="entry name" value="Topo_IIA-like_dom_sf"/>
</dbReference>
<sequence>MTEIEKTNQQLKELSGLTHLRLRPGMYVGSVANAYHLYREIRDNASDEIINGFATDVWVTLHEDGSLSVRDNGRGLPIQPMQMIDGSFIPSARAAVSRLNVSSHYELDNSASAGTNGVGSKAVTALSDFVDLKIWRDNKYYSDHFIFDELKQEPGIPTVELKSDGTYYAQPQSVENLPEGDKVGYHGTEFTFKPSEEVFESIDFDFDLLKSDLHRLAYLNASATYHLSDETSEQKITLHEEGGLKAYVQFLSENSEGQLITSIHEFEGTVTTESKIPNAPATTIQAKIALAWTTASEMTAIGFTNTLFNSQGGTHIDGFLQGISRLFNNYNKNLNLSKDTIEARDLRPGLIAVISLLHTDPVYSSQTKDMMTETSAKSALNKITYEQGQFEWDKYISEVEAVIKQSIQRAQDRKKFADFSKIKLDTKENKAKLSKKLVPAKKLYGANNVTAAELFITEGDSASGNLIQCRLNGKNGYYQAVMPVRGKVINSFKATPEKVMGNEEAVTILNAIGAGIGSNYNEEKLNYNHVIIATDTDSDGDNISSLITTLIFSYMPDLIKNGHLYRAIAPLYANTMKNKKVINTYSQQEQEALLNSGQEIVKVARYKGLGELNVPLTRETLVNPETRRIFQFTTEDFDQAYETQQMLMGTKVEARREFLMENGDFANIEE</sequence>
<keyword evidence="10" id="KW-0238">DNA-binding</keyword>
<comment type="catalytic activity">
    <reaction evidence="1">
        <text>ATP-dependent breakage, passage and rejoining of double-stranded DNA.</text>
        <dbReference type="EC" id="5.6.2.2"/>
    </reaction>
</comment>
<evidence type="ECO:0000256" key="4">
    <source>
        <dbReference type="ARBA" id="ARBA00012895"/>
    </source>
</evidence>
<comment type="caution">
    <text evidence="13">The sequence shown here is derived from an EMBL/GenBank/DDBJ whole genome shotgun (WGS) entry which is preliminary data.</text>
</comment>
<evidence type="ECO:0000313" key="13">
    <source>
        <dbReference type="EMBL" id="PCR99109.1"/>
    </source>
</evidence>
<dbReference type="PROSITE" id="PS50880">
    <property type="entry name" value="TOPRIM"/>
    <property type="match status" value="1"/>
</dbReference>
<evidence type="ECO:0000256" key="7">
    <source>
        <dbReference type="ARBA" id="ARBA00022840"/>
    </source>
</evidence>
<evidence type="ECO:0000256" key="6">
    <source>
        <dbReference type="ARBA" id="ARBA00022741"/>
    </source>
</evidence>
<dbReference type="SMART" id="SM00433">
    <property type="entry name" value="TOP2c"/>
    <property type="match status" value="1"/>
</dbReference>
<evidence type="ECO:0000256" key="5">
    <source>
        <dbReference type="ARBA" id="ARBA00022723"/>
    </source>
</evidence>
<evidence type="ECO:0000259" key="12">
    <source>
        <dbReference type="PROSITE" id="PS50880"/>
    </source>
</evidence>
<evidence type="ECO:0000256" key="1">
    <source>
        <dbReference type="ARBA" id="ARBA00000185"/>
    </source>
</evidence>
<evidence type="ECO:0000256" key="10">
    <source>
        <dbReference type="ARBA" id="ARBA00023125"/>
    </source>
</evidence>
<reference evidence="13 14" key="1">
    <citation type="submission" date="2014-12" db="EMBL/GenBank/DDBJ databases">
        <title>Draft genome sequences of 10 type strains of Lactococcus.</title>
        <authorList>
            <person name="Sun Z."/>
            <person name="Zhong Z."/>
            <person name="Liu W."/>
            <person name="Zhang W."/>
            <person name="Zhang H."/>
        </authorList>
    </citation>
    <scope>NUCLEOTIDE SEQUENCE [LARGE SCALE GENOMIC DNA]</scope>
    <source>
        <strain evidence="13 14">JCM 16395</strain>
    </source>
</reference>
<dbReference type="InterPro" id="IPR000565">
    <property type="entry name" value="Topo_IIA_B"/>
</dbReference>
<keyword evidence="11 13" id="KW-0413">Isomerase</keyword>
<proteinExistence type="inferred from homology"/>
<dbReference type="SUPFAM" id="SSF54211">
    <property type="entry name" value="Ribosomal protein S5 domain 2-like"/>
    <property type="match status" value="1"/>
</dbReference>
<organism evidence="13 14">
    <name type="scientific">Lactococcus fujiensis JCM 16395</name>
    <dbReference type="NCBI Taxonomy" id="1291764"/>
    <lineage>
        <taxon>Bacteria</taxon>
        <taxon>Bacillati</taxon>
        <taxon>Bacillota</taxon>
        <taxon>Bacilli</taxon>
        <taxon>Lactobacillales</taxon>
        <taxon>Streptococcaceae</taxon>
        <taxon>Lactococcus</taxon>
    </lineage>
</organism>
<name>A0A2A5RJ30_9LACT</name>
<comment type="cofactor">
    <cofactor evidence="2">
        <name>Mg(2+)</name>
        <dbReference type="ChEBI" id="CHEBI:18420"/>
    </cofactor>
</comment>
<dbReference type="PRINTS" id="PR00418">
    <property type="entry name" value="TPI2FAMILY"/>
</dbReference>
<dbReference type="Gene3D" id="3.30.565.10">
    <property type="entry name" value="Histidine kinase-like ATPase, C-terminal domain"/>
    <property type="match status" value="1"/>
</dbReference>
<keyword evidence="6" id="KW-0547">Nucleotide-binding</keyword>